<proteinExistence type="predicted"/>
<evidence type="ECO:0000313" key="1">
    <source>
        <dbReference type="EnsemblMetazoa" id="GPAI048105-PA"/>
    </source>
</evidence>
<dbReference type="EnsemblMetazoa" id="GPAI048105-RA">
    <property type="protein sequence ID" value="GPAI048105-PA"/>
    <property type="gene ID" value="GPAI048105"/>
</dbReference>
<evidence type="ECO:0000313" key="2">
    <source>
        <dbReference type="Proteomes" id="UP000092445"/>
    </source>
</evidence>
<name>A0A1B0AJV1_GLOPL</name>
<sequence length="149" mass="16478">MAMSRRLVFYFLGKCSVGEGKTLDDYACICSVTSSISAFGLAIVAKILTPQLLVSISLSYYCRPKTYDMFSTTALSRKKEELSLSSYRNLSVTTGVGNRFANRHSKSSDMFSNTIAHLVSGHLTFYKLLCEGVCTQSWVDIIADNVSLR</sequence>
<keyword evidence="2" id="KW-1185">Reference proteome</keyword>
<dbReference type="Proteomes" id="UP000092445">
    <property type="component" value="Unassembled WGS sequence"/>
</dbReference>
<reference evidence="1" key="2">
    <citation type="submission" date="2020-05" db="UniProtKB">
        <authorList>
            <consortium name="EnsemblMetazoa"/>
        </authorList>
    </citation>
    <scope>IDENTIFICATION</scope>
    <source>
        <strain evidence="1">IAEA</strain>
    </source>
</reference>
<dbReference type="AlphaFoldDB" id="A0A1B0AJV1"/>
<dbReference type="VEuPathDB" id="VectorBase:GPAI048105"/>
<reference evidence="2" key="1">
    <citation type="submission" date="2014-03" db="EMBL/GenBank/DDBJ databases">
        <authorList>
            <person name="Aksoy S."/>
            <person name="Warren W."/>
            <person name="Wilson R.K."/>
        </authorList>
    </citation>
    <scope>NUCLEOTIDE SEQUENCE [LARGE SCALE GENOMIC DNA]</scope>
    <source>
        <strain evidence="2">IAEA</strain>
    </source>
</reference>
<organism evidence="1 2">
    <name type="scientific">Glossina pallidipes</name>
    <name type="common">Tsetse fly</name>
    <dbReference type="NCBI Taxonomy" id="7398"/>
    <lineage>
        <taxon>Eukaryota</taxon>
        <taxon>Metazoa</taxon>
        <taxon>Ecdysozoa</taxon>
        <taxon>Arthropoda</taxon>
        <taxon>Hexapoda</taxon>
        <taxon>Insecta</taxon>
        <taxon>Pterygota</taxon>
        <taxon>Neoptera</taxon>
        <taxon>Endopterygota</taxon>
        <taxon>Diptera</taxon>
        <taxon>Brachycera</taxon>
        <taxon>Muscomorpha</taxon>
        <taxon>Hippoboscoidea</taxon>
        <taxon>Glossinidae</taxon>
        <taxon>Glossina</taxon>
    </lineage>
</organism>
<accession>A0A1B0AJV1</accession>
<protein>
    <submittedName>
        <fullName evidence="1">Uncharacterized protein</fullName>
    </submittedName>
</protein>